<reference evidence="3" key="2">
    <citation type="submission" date="2015-01" db="EMBL/GenBank/DDBJ databases">
        <title>Evolutionary Origins and Diversification of the Mycorrhizal Mutualists.</title>
        <authorList>
            <consortium name="DOE Joint Genome Institute"/>
            <consortium name="Mycorrhizal Genomics Consortium"/>
            <person name="Kohler A."/>
            <person name="Kuo A."/>
            <person name="Nagy L.G."/>
            <person name="Floudas D."/>
            <person name="Copeland A."/>
            <person name="Barry K.W."/>
            <person name="Cichocki N."/>
            <person name="Veneault-Fourrey C."/>
            <person name="LaButti K."/>
            <person name="Lindquist E.A."/>
            <person name="Lipzen A."/>
            <person name="Lundell T."/>
            <person name="Morin E."/>
            <person name="Murat C."/>
            <person name="Riley R."/>
            <person name="Ohm R."/>
            <person name="Sun H."/>
            <person name="Tunlid A."/>
            <person name="Henrissat B."/>
            <person name="Grigoriev I.V."/>
            <person name="Hibbett D.S."/>
            <person name="Martin F."/>
        </authorList>
    </citation>
    <scope>NUCLEOTIDE SEQUENCE [LARGE SCALE GENOMIC DNA]</scope>
    <source>
        <strain evidence="3">UH-Slu-Lm8-n1</strain>
    </source>
</reference>
<evidence type="ECO:0000256" key="1">
    <source>
        <dbReference type="SAM" id="MobiDB-lite"/>
    </source>
</evidence>
<dbReference type="AlphaFoldDB" id="A0A0C9ZAK1"/>
<evidence type="ECO:0000313" key="3">
    <source>
        <dbReference type="Proteomes" id="UP000054485"/>
    </source>
</evidence>
<dbReference type="HOGENOM" id="CLU_1171286_0_0_1"/>
<accession>A0A0C9ZAK1</accession>
<reference evidence="2 3" key="1">
    <citation type="submission" date="2014-04" db="EMBL/GenBank/DDBJ databases">
        <authorList>
            <consortium name="DOE Joint Genome Institute"/>
            <person name="Kuo A."/>
            <person name="Ruytinx J."/>
            <person name="Rineau F."/>
            <person name="Colpaert J."/>
            <person name="Kohler A."/>
            <person name="Nagy L.G."/>
            <person name="Floudas D."/>
            <person name="Copeland A."/>
            <person name="Barry K.W."/>
            <person name="Cichocki N."/>
            <person name="Veneault-Fourrey C."/>
            <person name="LaButti K."/>
            <person name="Lindquist E.A."/>
            <person name="Lipzen A."/>
            <person name="Lundell T."/>
            <person name="Morin E."/>
            <person name="Murat C."/>
            <person name="Sun H."/>
            <person name="Tunlid A."/>
            <person name="Henrissat B."/>
            <person name="Grigoriev I.V."/>
            <person name="Hibbett D.S."/>
            <person name="Martin F."/>
            <person name="Nordberg H.P."/>
            <person name="Cantor M.N."/>
            <person name="Hua S.X."/>
        </authorList>
    </citation>
    <scope>NUCLEOTIDE SEQUENCE [LARGE SCALE GENOMIC DNA]</scope>
    <source>
        <strain evidence="2 3">UH-Slu-Lm8-n1</strain>
    </source>
</reference>
<proteinExistence type="predicted"/>
<gene>
    <name evidence="2" type="ORF">CY34DRAFT_17660</name>
</gene>
<evidence type="ECO:0000313" key="2">
    <source>
        <dbReference type="EMBL" id="KIK34515.1"/>
    </source>
</evidence>
<organism evidence="2 3">
    <name type="scientific">Suillus luteus UH-Slu-Lm8-n1</name>
    <dbReference type="NCBI Taxonomy" id="930992"/>
    <lineage>
        <taxon>Eukaryota</taxon>
        <taxon>Fungi</taxon>
        <taxon>Dikarya</taxon>
        <taxon>Basidiomycota</taxon>
        <taxon>Agaricomycotina</taxon>
        <taxon>Agaricomycetes</taxon>
        <taxon>Agaricomycetidae</taxon>
        <taxon>Boletales</taxon>
        <taxon>Suillineae</taxon>
        <taxon>Suillaceae</taxon>
        <taxon>Suillus</taxon>
    </lineage>
</organism>
<protein>
    <submittedName>
        <fullName evidence="2">Unplaced genomic scaffold CY34scaffold_611, whole genome shotgun sequence</fullName>
    </submittedName>
</protein>
<dbReference type="EMBL" id="KN835742">
    <property type="protein sequence ID" value="KIK34515.1"/>
    <property type="molecule type" value="Genomic_DNA"/>
</dbReference>
<name>A0A0C9ZAK1_9AGAM</name>
<dbReference type="InParanoid" id="A0A0C9ZAK1"/>
<sequence length="237" mass="25201">MGQVFGGYCPPPITGTGTRTDITNSTSARKLLNTHGLTLPVAGKALKGIALALFELSGSAINLGATNVEIMRAMAIIIHEAEKDLDMEKIIDKIDALIKGPIALLDEKVDALAEIATTHKSTLSEVVTEVCTQLHNSSEDIGKIVESAKHASNPAPLRSDGPLSYAAITKAGIPAPLTKILARSDAQDRQILIDRRSVLIANSLKDLTEAQLVVKAATNRFLVTHQVALRSRTPNTT</sequence>
<dbReference type="Proteomes" id="UP000054485">
    <property type="component" value="Unassembled WGS sequence"/>
</dbReference>
<dbReference type="OrthoDB" id="2671100at2759"/>
<feature type="region of interest" description="Disordered" evidence="1">
    <location>
        <begin position="1"/>
        <end position="20"/>
    </location>
</feature>
<keyword evidence="3" id="KW-1185">Reference proteome</keyword>